<proteinExistence type="predicted"/>
<sequence>MHFFKTHWLIFGSKYFTSASFITPLMASVRSKPAAACSTAVTSSQAMKRLQMTQAPSNDPTTVAITCPLCSTVLRSKSLFLHHLGTEHEDSFFAVCKTCAQCFAPQEINAHVASCKGTYICSYCRQTFALLSYLNRHVSRKHAIDQSKVQGGRRYSCKFCSKTYSSNNSLNNHMKKHLECVCGVCGHAIVCESHKDYSTCGNCGNRVAFNNRKS</sequence>
<dbReference type="GO" id="GO:0000977">
    <property type="term" value="F:RNA polymerase II transcription regulatory region sequence-specific DNA binding"/>
    <property type="evidence" value="ECO:0007669"/>
    <property type="project" value="TreeGrafter"/>
</dbReference>
<dbReference type="GO" id="GO:0005634">
    <property type="term" value="C:nucleus"/>
    <property type="evidence" value="ECO:0007669"/>
    <property type="project" value="TreeGrafter"/>
</dbReference>
<reference evidence="7 8" key="1">
    <citation type="submission" date="2018-10" db="EMBL/GenBank/DDBJ databases">
        <authorList>
            <consortium name="Pathogen Informatics"/>
        </authorList>
    </citation>
    <scope>NUCLEOTIDE SEQUENCE [LARGE SCALE GENOMIC DNA]</scope>
</reference>
<evidence type="ECO:0000259" key="6">
    <source>
        <dbReference type="PROSITE" id="PS50157"/>
    </source>
</evidence>
<dbReference type="OrthoDB" id="6219989at2759"/>
<keyword evidence="8" id="KW-1185">Reference proteome</keyword>
<evidence type="ECO:0000313" key="8">
    <source>
        <dbReference type="Proteomes" id="UP000267029"/>
    </source>
</evidence>
<dbReference type="GO" id="GO:0008270">
    <property type="term" value="F:zinc ion binding"/>
    <property type="evidence" value="ECO:0007669"/>
    <property type="project" value="UniProtKB-KW"/>
</dbReference>
<dbReference type="Gene3D" id="3.30.160.60">
    <property type="entry name" value="Classic Zinc Finger"/>
    <property type="match status" value="2"/>
</dbReference>
<dbReference type="SUPFAM" id="SSF57667">
    <property type="entry name" value="beta-beta-alpha zinc fingers"/>
    <property type="match status" value="1"/>
</dbReference>
<evidence type="ECO:0000256" key="5">
    <source>
        <dbReference type="PROSITE-ProRule" id="PRU00042"/>
    </source>
</evidence>
<accession>A0A3P6GMQ1</accession>
<dbReference type="PROSITE" id="PS00028">
    <property type="entry name" value="ZINC_FINGER_C2H2_1"/>
    <property type="match status" value="2"/>
</dbReference>
<feature type="domain" description="C2H2-type" evidence="6">
    <location>
        <begin position="155"/>
        <end position="177"/>
    </location>
</feature>
<dbReference type="PANTHER" id="PTHR24379">
    <property type="entry name" value="KRAB AND ZINC FINGER DOMAIN-CONTAINING"/>
    <property type="match status" value="1"/>
</dbReference>
<dbReference type="STRING" id="53468.A0A3P6GMQ1"/>
<dbReference type="Pfam" id="PF13894">
    <property type="entry name" value="zf-C2H2_4"/>
    <property type="match status" value="1"/>
</dbReference>
<evidence type="ECO:0000313" key="7">
    <source>
        <dbReference type="EMBL" id="VDD80891.1"/>
    </source>
</evidence>
<dbReference type="Pfam" id="PF00096">
    <property type="entry name" value="zf-C2H2"/>
    <property type="match status" value="1"/>
</dbReference>
<name>A0A3P6GMQ1_MESCO</name>
<keyword evidence="3 5" id="KW-0863">Zinc-finger</keyword>
<feature type="domain" description="C2H2-type" evidence="6">
    <location>
        <begin position="119"/>
        <end position="147"/>
    </location>
</feature>
<evidence type="ECO:0000256" key="4">
    <source>
        <dbReference type="ARBA" id="ARBA00022833"/>
    </source>
</evidence>
<dbReference type="PROSITE" id="PS50157">
    <property type="entry name" value="ZINC_FINGER_C2H2_2"/>
    <property type="match status" value="2"/>
</dbReference>
<evidence type="ECO:0000256" key="2">
    <source>
        <dbReference type="ARBA" id="ARBA00022737"/>
    </source>
</evidence>
<evidence type="ECO:0000256" key="1">
    <source>
        <dbReference type="ARBA" id="ARBA00022723"/>
    </source>
</evidence>
<dbReference type="GO" id="GO:0000981">
    <property type="term" value="F:DNA-binding transcription factor activity, RNA polymerase II-specific"/>
    <property type="evidence" value="ECO:0007669"/>
    <property type="project" value="TreeGrafter"/>
</dbReference>
<dbReference type="InterPro" id="IPR013087">
    <property type="entry name" value="Znf_C2H2_type"/>
</dbReference>
<dbReference type="AlphaFoldDB" id="A0A3P6GMQ1"/>
<keyword evidence="2" id="KW-0677">Repeat</keyword>
<gene>
    <name evidence="7" type="ORF">MCOS_LOCUS6894</name>
</gene>
<keyword evidence="4" id="KW-0862">Zinc</keyword>
<dbReference type="Proteomes" id="UP000267029">
    <property type="component" value="Unassembled WGS sequence"/>
</dbReference>
<evidence type="ECO:0000256" key="3">
    <source>
        <dbReference type="ARBA" id="ARBA00022771"/>
    </source>
</evidence>
<dbReference type="PANTHER" id="PTHR24379:SF127">
    <property type="entry name" value="BLOODY FINGERS-RELATED"/>
    <property type="match status" value="1"/>
</dbReference>
<dbReference type="EMBL" id="UXSR01005306">
    <property type="protein sequence ID" value="VDD80891.1"/>
    <property type="molecule type" value="Genomic_DNA"/>
</dbReference>
<dbReference type="InterPro" id="IPR036236">
    <property type="entry name" value="Znf_C2H2_sf"/>
</dbReference>
<organism evidence="7 8">
    <name type="scientific">Mesocestoides corti</name>
    <name type="common">Flatworm</name>
    <dbReference type="NCBI Taxonomy" id="53468"/>
    <lineage>
        <taxon>Eukaryota</taxon>
        <taxon>Metazoa</taxon>
        <taxon>Spiralia</taxon>
        <taxon>Lophotrochozoa</taxon>
        <taxon>Platyhelminthes</taxon>
        <taxon>Cestoda</taxon>
        <taxon>Eucestoda</taxon>
        <taxon>Cyclophyllidea</taxon>
        <taxon>Mesocestoididae</taxon>
        <taxon>Mesocestoides</taxon>
    </lineage>
</organism>
<dbReference type="SMART" id="SM00355">
    <property type="entry name" value="ZnF_C2H2"/>
    <property type="match status" value="3"/>
</dbReference>
<keyword evidence="1" id="KW-0479">Metal-binding</keyword>
<protein>
    <recommendedName>
        <fullName evidence="6">C2H2-type domain-containing protein</fullName>
    </recommendedName>
</protein>